<accession>A0A8S5LJL2</accession>
<proteinExistence type="predicted"/>
<protein>
    <submittedName>
        <fullName evidence="1">Uncharacterized protein</fullName>
    </submittedName>
</protein>
<sequence length="69" mass="7353">MIQFSPAVSAVLPGASAVSSFLSVVRPATGRMVCGDSMQPLFIFSSFLAGASDPHLERSVMPQKCFYIL</sequence>
<name>A0A8S5LJL2_9CAUD</name>
<reference evidence="1" key="1">
    <citation type="journal article" date="2021" name="Proc. Natl. Acad. Sci. U.S.A.">
        <title>A Catalog of Tens of Thousands of Viruses from Human Metagenomes Reveals Hidden Associations with Chronic Diseases.</title>
        <authorList>
            <person name="Tisza M.J."/>
            <person name="Buck C.B."/>
        </authorList>
    </citation>
    <scope>NUCLEOTIDE SEQUENCE</scope>
    <source>
        <strain evidence="1">Ct3o911</strain>
    </source>
</reference>
<dbReference type="EMBL" id="BK015861">
    <property type="protein sequence ID" value="DAD70122.1"/>
    <property type="molecule type" value="Genomic_DNA"/>
</dbReference>
<evidence type="ECO:0000313" key="1">
    <source>
        <dbReference type="EMBL" id="DAD70122.1"/>
    </source>
</evidence>
<organism evidence="1">
    <name type="scientific">Siphoviridae sp. ct3o911</name>
    <dbReference type="NCBI Taxonomy" id="2827560"/>
    <lineage>
        <taxon>Viruses</taxon>
        <taxon>Duplodnaviria</taxon>
        <taxon>Heunggongvirae</taxon>
        <taxon>Uroviricota</taxon>
        <taxon>Caudoviricetes</taxon>
    </lineage>
</organism>